<protein>
    <recommendedName>
        <fullName evidence="4">DNA recombination-mediator protein A</fullName>
    </recommendedName>
</protein>
<evidence type="ECO:0000256" key="1">
    <source>
        <dbReference type="SAM" id="MobiDB-lite"/>
    </source>
</evidence>
<feature type="region of interest" description="Disordered" evidence="1">
    <location>
        <begin position="24"/>
        <end position="52"/>
    </location>
</feature>
<gene>
    <name evidence="2" type="ORF">GCM10023147_51400</name>
</gene>
<dbReference type="EMBL" id="BAABFR010000179">
    <property type="protein sequence ID" value="GAA4407412.1"/>
    <property type="molecule type" value="Genomic_DNA"/>
</dbReference>
<proteinExistence type="predicted"/>
<reference evidence="3" key="1">
    <citation type="journal article" date="2019" name="Int. J. Syst. Evol. Microbiol.">
        <title>The Global Catalogue of Microorganisms (GCM) 10K type strain sequencing project: providing services to taxonomists for standard genome sequencing and annotation.</title>
        <authorList>
            <consortium name="The Broad Institute Genomics Platform"/>
            <consortium name="The Broad Institute Genome Sequencing Center for Infectious Disease"/>
            <person name="Wu L."/>
            <person name="Ma J."/>
        </authorList>
    </citation>
    <scope>NUCLEOTIDE SEQUENCE [LARGE SCALE GENOMIC DNA]</scope>
    <source>
        <strain evidence="3">JCM 17688</strain>
    </source>
</reference>
<evidence type="ECO:0000313" key="2">
    <source>
        <dbReference type="EMBL" id="GAA4407412.1"/>
    </source>
</evidence>
<accession>A0ABP8KJ58</accession>
<name>A0ABP8KJ58_9ACTN</name>
<sequence>MAVTQRVADPRSREEKLSDLRRQLASLPDRHRPVKTAEAPPEAPGIGPSAPPGGVGVLPVHPGIAHLLPGGGLQRGTVATVSGAAALEVSLVATMTAAGARVAVCGLPGFGALAAVEQGADLGRIAIVPGPLPDPVVVASILLDGADVVLCGLGGISVPPSRARAITARARSKGAVLLLKDGRWDGASLHLQARVRGYAGIGARSGRGRIRAVDVVFSARGRGCLGGARMYG</sequence>
<keyword evidence="3" id="KW-1185">Reference proteome</keyword>
<evidence type="ECO:0008006" key="4">
    <source>
        <dbReference type="Google" id="ProtNLM"/>
    </source>
</evidence>
<organism evidence="2 3">
    <name type="scientific">Tsukamurella soli</name>
    <dbReference type="NCBI Taxonomy" id="644556"/>
    <lineage>
        <taxon>Bacteria</taxon>
        <taxon>Bacillati</taxon>
        <taxon>Actinomycetota</taxon>
        <taxon>Actinomycetes</taxon>
        <taxon>Mycobacteriales</taxon>
        <taxon>Tsukamurellaceae</taxon>
        <taxon>Tsukamurella</taxon>
    </lineage>
</organism>
<evidence type="ECO:0000313" key="3">
    <source>
        <dbReference type="Proteomes" id="UP001500635"/>
    </source>
</evidence>
<comment type="caution">
    <text evidence="2">The sequence shown here is derived from an EMBL/GenBank/DDBJ whole genome shotgun (WGS) entry which is preliminary data.</text>
</comment>
<dbReference type="Proteomes" id="UP001500635">
    <property type="component" value="Unassembled WGS sequence"/>
</dbReference>
<dbReference type="RefSeq" id="WP_345001750.1">
    <property type="nucleotide sequence ID" value="NZ_BAABFR010000179.1"/>
</dbReference>